<accession>A0ABV1F326</accession>
<sequence>MILDEGRELWGSGKSGVFMEEMKTKNDDRRGKNGVHPVDENQN</sequence>
<dbReference type="RefSeq" id="WP_285846457.1">
    <property type="nucleotide sequence ID" value="NZ_JBBMFN010000024.1"/>
</dbReference>
<reference evidence="2 3" key="1">
    <citation type="submission" date="2024-03" db="EMBL/GenBank/DDBJ databases">
        <title>Human intestinal bacterial collection.</title>
        <authorList>
            <person name="Pauvert C."/>
            <person name="Hitch T.C.A."/>
            <person name="Clavel T."/>
        </authorList>
    </citation>
    <scope>NUCLEOTIDE SEQUENCE [LARGE SCALE GENOMIC DNA]</scope>
    <source>
        <strain evidence="2 3">CLA-SR-H024</strain>
    </source>
</reference>
<evidence type="ECO:0000313" key="2">
    <source>
        <dbReference type="EMBL" id="MEQ2466279.1"/>
    </source>
</evidence>
<comment type="caution">
    <text evidence="2">The sequence shown here is derived from an EMBL/GenBank/DDBJ whole genome shotgun (WGS) entry which is preliminary data.</text>
</comment>
<dbReference type="Proteomes" id="UP001465426">
    <property type="component" value="Unassembled WGS sequence"/>
</dbReference>
<proteinExistence type="predicted"/>
<feature type="region of interest" description="Disordered" evidence="1">
    <location>
        <begin position="1"/>
        <end position="43"/>
    </location>
</feature>
<name>A0ABV1F326_9BACI</name>
<organism evidence="2 3">
    <name type="scientific">Niallia hominis</name>
    <dbReference type="NCBI Taxonomy" id="3133173"/>
    <lineage>
        <taxon>Bacteria</taxon>
        <taxon>Bacillati</taxon>
        <taxon>Bacillota</taxon>
        <taxon>Bacilli</taxon>
        <taxon>Bacillales</taxon>
        <taxon>Bacillaceae</taxon>
        <taxon>Niallia</taxon>
    </lineage>
</organism>
<evidence type="ECO:0000256" key="1">
    <source>
        <dbReference type="SAM" id="MobiDB-lite"/>
    </source>
</evidence>
<gene>
    <name evidence="2" type="ORF">WMO63_11445</name>
</gene>
<feature type="compositionally biased region" description="Basic and acidic residues" evidence="1">
    <location>
        <begin position="20"/>
        <end position="31"/>
    </location>
</feature>
<keyword evidence="3" id="KW-1185">Reference proteome</keyword>
<evidence type="ECO:0000313" key="3">
    <source>
        <dbReference type="Proteomes" id="UP001465426"/>
    </source>
</evidence>
<dbReference type="EMBL" id="JBBMFN010000024">
    <property type="protein sequence ID" value="MEQ2466279.1"/>
    <property type="molecule type" value="Genomic_DNA"/>
</dbReference>
<protein>
    <submittedName>
        <fullName evidence="2">Uncharacterized protein</fullName>
    </submittedName>
</protein>